<name>A0A0A9GM51_ARUDO</name>
<sequence length="38" mass="4486">MKCDEAKIITMPTKKFTRSKLVKFEHWSQEYLSNAPKA</sequence>
<accession>A0A0A9GM51</accession>
<reference evidence="1" key="2">
    <citation type="journal article" date="2015" name="Data Brief">
        <title>Shoot transcriptome of the giant reed, Arundo donax.</title>
        <authorList>
            <person name="Barrero R.A."/>
            <person name="Guerrero F.D."/>
            <person name="Moolhuijzen P."/>
            <person name="Goolsby J.A."/>
            <person name="Tidwell J."/>
            <person name="Bellgard S.E."/>
            <person name="Bellgard M.I."/>
        </authorList>
    </citation>
    <scope>NUCLEOTIDE SEQUENCE</scope>
    <source>
        <tissue evidence="1">Shoot tissue taken approximately 20 cm above the soil surface</tissue>
    </source>
</reference>
<evidence type="ECO:0000313" key="1">
    <source>
        <dbReference type="EMBL" id="JAE26195.1"/>
    </source>
</evidence>
<protein>
    <submittedName>
        <fullName evidence="1">Uncharacterized protein</fullName>
    </submittedName>
</protein>
<reference evidence="1" key="1">
    <citation type="submission" date="2014-09" db="EMBL/GenBank/DDBJ databases">
        <authorList>
            <person name="Magalhaes I.L.F."/>
            <person name="Oliveira U."/>
            <person name="Santos F.R."/>
            <person name="Vidigal T.H.D.A."/>
            <person name="Brescovit A.D."/>
            <person name="Santos A.J."/>
        </authorList>
    </citation>
    <scope>NUCLEOTIDE SEQUENCE</scope>
    <source>
        <tissue evidence="1">Shoot tissue taken approximately 20 cm above the soil surface</tissue>
    </source>
</reference>
<dbReference type="AlphaFoldDB" id="A0A0A9GM51"/>
<organism evidence="1">
    <name type="scientific">Arundo donax</name>
    <name type="common">Giant reed</name>
    <name type="synonym">Donax arundinaceus</name>
    <dbReference type="NCBI Taxonomy" id="35708"/>
    <lineage>
        <taxon>Eukaryota</taxon>
        <taxon>Viridiplantae</taxon>
        <taxon>Streptophyta</taxon>
        <taxon>Embryophyta</taxon>
        <taxon>Tracheophyta</taxon>
        <taxon>Spermatophyta</taxon>
        <taxon>Magnoliopsida</taxon>
        <taxon>Liliopsida</taxon>
        <taxon>Poales</taxon>
        <taxon>Poaceae</taxon>
        <taxon>PACMAD clade</taxon>
        <taxon>Arundinoideae</taxon>
        <taxon>Arundineae</taxon>
        <taxon>Arundo</taxon>
    </lineage>
</organism>
<dbReference type="EMBL" id="GBRH01171701">
    <property type="protein sequence ID" value="JAE26195.1"/>
    <property type="molecule type" value="Transcribed_RNA"/>
</dbReference>
<proteinExistence type="predicted"/>